<dbReference type="GO" id="GO:0003723">
    <property type="term" value="F:RNA binding"/>
    <property type="evidence" value="ECO:0007669"/>
    <property type="project" value="UniProtKB-UniRule"/>
</dbReference>
<gene>
    <name evidence="5" type="ORF">DAKH74_008950</name>
</gene>
<dbReference type="Pfam" id="PF00076">
    <property type="entry name" value="RRM_1"/>
    <property type="match status" value="1"/>
</dbReference>
<evidence type="ECO:0000256" key="3">
    <source>
        <dbReference type="SAM" id="MobiDB-lite"/>
    </source>
</evidence>
<evidence type="ECO:0000256" key="2">
    <source>
        <dbReference type="PROSITE-ProRule" id="PRU00176"/>
    </source>
</evidence>
<evidence type="ECO:0000256" key="1">
    <source>
        <dbReference type="ARBA" id="ARBA00022884"/>
    </source>
</evidence>
<dbReference type="Gene3D" id="3.30.70.330">
    <property type="match status" value="2"/>
</dbReference>
<keyword evidence="1 2" id="KW-0694">RNA-binding</keyword>
<dbReference type="InterPro" id="IPR035979">
    <property type="entry name" value="RBD_domain_sf"/>
</dbReference>
<name>A0AAV5RRU0_MAUHU</name>
<evidence type="ECO:0000313" key="6">
    <source>
        <dbReference type="Proteomes" id="UP001377567"/>
    </source>
</evidence>
<dbReference type="InterPro" id="IPR000504">
    <property type="entry name" value="RRM_dom"/>
</dbReference>
<dbReference type="SMART" id="SM00360">
    <property type="entry name" value="RRM"/>
    <property type="match status" value="2"/>
</dbReference>
<dbReference type="PROSITE" id="PS50102">
    <property type="entry name" value="RRM"/>
    <property type="match status" value="1"/>
</dbReference>
<keyword evidence="6" id="KW-1185">Reference proteome</keyword>
<dbReference type="InterPro" id="IPR012677">
    <property type="entry name" value="Nucleotide-bd_a/b_plait_sf"/>
</dbReference>
<evidence type="ECO:0000313" key="5">
    <source>
        <dbReference type="EMBL" id="GMM54279.1"/>
    </source>
</evidence>
<organism evidence="5 6">
    <name type="scientific">Maudiozyma humilis</name>
    <name type="common">Sour dough yeast</name>
    <name type="synonym">Kazachstania humilis</name>
    <dbReference type="NCBI Taxonomy" id="51915"/>
    <lineage>
        <taxon>Eukaryota</taxon>
        <taxon>Fungi</taxon>
        <taxon>Dikarya</taxon>
        <taxon>Ascomycota</taxon>
        <taxon>Saccharomycotina</taxon>
        <taxon>Saccharomycetes</taxon>
        <taxon>Saccharomycetales</taxon>
        <taxon>Saccharomycetaceae</taxon>
        <taxon>Maudiozyma</taxon>
    </lineage>
</organism>
<protein>
    <submittedName>
        <fullName evidence="5">Mud1 protein</fullName>
    </submittedName>
</protein>
<dbReference type="PANTHER" id="PTHR10501">
    <property type="entry name" value="U1 SMALL NUCLEAR RIBONUCLEOPROTEIN A/U2 SMALL NUCLEAR RIBONUCLEOPROTEIN B"/>
    <property type="match status" value="1"/>
</dbReference>
<feature type="region of interest" description="Disordered" evidence="3">
    <location>
        <begin position="198"/>
        <end position="231"/>
    </location>
</feature>
<dbReference type="Proteomes" id="UP001377567">
    <property type="component" value="Unassembled WGS sequence"/>
</dbReference>
<dbReference type="AlphaFoldDB" id="A0AAV5RRU0"/>
<feature type="domain" description="RRM" evidence="4">
    <location>
        <begin position="231"/>
        <end position="302"/>
    </location>
</feature>
<reference evidence="5 6" key="1">
    <citation type="journal article" date="2023" name="Elife">
        <title>Identification of key yeast species and microbe-microbe interactions impacting larval growth of Drosophila in the wild.</title>
        <authorList>
            <person name="Mure A."/>
            <person name="Sugiura Y."/>
            <person name="Maeda R."/>
            <person name="Honda K."/>
            <person name="Sakurai N."/>
            <person name="Takahashi Y."/>
            <person name="Watada M."/>
            <person name="Katoh T."/>
            <person name="Gotoh A."/>
            <person name="Gotoh Y."/>
            <person name="Taniguchi I."/>
            <person name="Nakamura K."/>
            <person name="Hayashi T."/>
            <person name="Katayama T."/>
            <person name="Uemura T."/>
            <person name="Hattori Y."/>
        </authorList>
    </citation>
    <scope>NUCLEOTIDE SEQUENCE [LARGE SCALE GENOMIC DNA]</scope>
    <source>
        <strain evidence="5 6">KH-74</strain>
    </source>
</reference>
<dbReference type="CDD" id="cd00590">
    <property type="entry name" value="RRM_SF"/>
    <property type="match status" value="1"/>
</dbReference>
<dbReference type="EMBL" id="BTGD01000001">
    <property type="protein sequence ID" value="GMM54279.1"/>
    <property type="molecule type" value="Genomic_DNA"/>
</dbReference>
<dbReference type="CDD" id="cd12247">
    <property type="entry name" value="RRM2_U1A_like"/>
    <property type="match status" value="1"/>
</dbReference>
<proteinExistence type="predicted"/>
<comment type="caution">
    <text evidence="5">The sequence shown here is derived from an EMBL/GenBank/DDBJ whole genome shotgun (WGS) entry which is preliminary data.</text>
</comment>
<sequence>MDNPTNVRTLYLYNLPSRPKSTTHFTRLLLRSINPSNYFVTHPSASLPQNTTQTHTPDLQPLDEQHGILAVSKSRSSKLQGQCFLTFKTTGDAAAFLDKFNKDLKVAGREVKMGYAAGDSLLAVSMSEDRPTLLQKILGSRHQSKLLRIDDEYRMQHVLRRRSRRLRSKLRKHGVDDAEIIERVAKLQQTLLEAAKETHTESIDTTAAAPAAESTDGKQVKTHRVSNPPSNRLLVQGLPAEISEAELETLFQADGLKSVRLVAVRNVAFIEYDSVDHATGVLERLGEEYALNGNDIYITFAK</sequence>
<dbReference type="SUPFAM" id="SSF54928">
    <property type="entry name" value="RNA-binding domain, RBD"/>
    <property type="match status" value="1"/>
</dbReference>
<evidence type="ECO:0000259" key="4">
    <source>
        <dbReference type="PROSITE" id="PS50102"/>
    </source>
</evidence>
<accession>A0AAV5RRU0</accession>